<name>A0A1M6ABN7_9ACTN</name>
<organism evidence="3 4">
    <name type="scientific">Tessaracoccus bendigoensis DSM 12906</name>
    <dbReference type="NCBI Taxonomy" id="1123357"/>
    <lineage>
        <taxon>Bacteria</taxon>
        <taxon>Bacillati</taxon>
        <taxon>Actinomycetota</taxon>
        <taxon>Actinomycetes</taxon>
        <taxon>Propionibacteriales</taxon>
        <taxon>Propionibacteriaceae</taxon>
        <taxon>Tessaracoccus</taxon>
    </lineage>
</organism>
<dbReference type="PROSITE" id="PS51257">
    <property type="entry name" value="PROKAR_LIPOPROTEIN"/>
    <property type="match status" value="1"/>
</dbReference>
<evidence type="ECO:0000256" key="2">
    <source>
        <dbReference type="SAM" id="SignalP"/>
    </source>
</evidence>
<evidence type="ECO:0008006" key="5">
    <source>
        <dbReference type="Google" id="ProtNLM"/>
    </source>
</evidence>
<feature type="signal peptide" evidence="2">
    <location>
        <begin position="1"/>
        <end position="22"/>
    </location>
</feature>
<feature type="region of interest" description="Disordered" evidence="1">
    <location>
        <begin position="21"/>
        <end position="63"/>
    </location>
</feature>
<feature type="chain" id="PRO_5009915681" description="SnoaL-like domain-containing protein" evidence="2">
    <location>
        <begin position="23"/>
        <end position="202"/>
    </location>
</feature>
<keyword evidence="4" id="KW-1185">Reference proteome</keyword>
<evidence type="ECO:0000313" key="3">
    <source>
        <dbReference type="EMBL" id="SHI33875.1"/>
    </source>
</evidence>
<feature type="compositionally biased region" description="Pro residues" evidence="1">
    <location>
        <begin position="26"/>
        <end position="53"/>
    </location>
</feature>
<dbReference type="OrthoDB" id="3731103at2"/>
<evidence type="ECO:0000256" key="1">
    <source>
        <dbReference type="SAM" id="MobiDB-lite"/>
    </source>
</evidence>
<dbReference type="EMBL" id="FQZG01000004">
    <property type="protein sequence ID" value="SHI33875.1"/>
    <property type="molecule type" value="Genomic_DNA"/>
</dbReference>
<dbReference type="RefSeq" id="WP_084189238.1">
    <property type="nucleotide sequence ID" value="NZ_FQZG01000004.1"/>
</dbReference>
<proteinExistence type="predicted"/>
<dbReference type="Proteomes" id="UP000184512">
    <property type="component" value="Unassembled WGS sequence"/>
</dbReference>
<evidence type="ECO:0000313" key="4">
    <source>
        <dbReference type="Proteomes" id="UP000184512"/>
    </source>
</evidence>
<reference evidence="3 4" key="1">
    <citation type="submission" date="2016-11" db="EMBL/GenBank/DDBJ databases">
        <authorList>
            <person name="Jaros S."/>
            <person name="Januszkiewicz K."/>
            <person name="Wedrychowicz H."/>
        </authorList>
    </citation>
    <scope>NUCLEOTIDE SEQUENCE [LARGE SCALE GENOMIC DNA]</scope>
    <source>
        <strain evidence="3 4">DSM 12906</strain>
    </source>
</reference>
<dbReference type="AlphaFoldDB" id="A0A1M6ABN7"/>
<sequence>MRLLIAALVCVAVLVGCGPTGAQTPSPSPSPSPSAPSVTPTPTPSPSPTPTPTPTAFASFPADLPTEDPETAAVIEGWQAYWKVYEKFAADPASFKDFTETQYVTTGKQSVGILDELEQIREAGLRSDGGRQFRDIDVVINDGSPRTAVVSYCMVLDSLRVVDAETGERVVRTGSVLEQDTLEEMPDGSWRVALVRNKAAVC</sequence>
<accession>A0A1M6ABN7</accession>
<protein>
    <recommendedName>
        <fullName evidence="5">SnoaL-like domain-containing protein</fullName>
    </recommendedName>
</protein>
<gene>
    <name evidence="3" type="ORF">SAMN02745244_00137</name>
</gene>
<keyword evidence="2" id="KW-0732">Signal</keyword>